<dbReference type="AlphaFoldDB" id="A0A388LJJ1"/>
<organism evidence="1 2">
    <name type="scientific">Chara braunii</name>
    <name type="common">Braun's stonewort</name>
    <dbReference type="NCBI Taxonomy" id="69332"/>
    <lineage>
        <taxon>Eukaryota</taxon>
        <taxon>Viridiplantae</taxon>
        <taxon>Streptophyta</taxon>
        <taxon>Charophyceae</taxon>
        <taxon>Charales</taxon>
        <taxon>Characeae</taxon>
        <taxon>Chara</taxon>
    </lineage>
</organism>
<keyword evidence="2" id="KW-1185">Reference proteome</keyword>
<name>A0A388LJJ1_CHABU</name>
<dbReference type="Proteomes" id="UP000265515">
    <property type="component" value="Unassembled WGS sequence"/>
</dbReference>
<gene>
    <name evidence="1" type="ORF">CBR_g34870</name>
</gene>
<comment type="caution">
    <text evidence="1">The sequence shown here is derived from an EMBL/GenBank/DDBJ whole genome shotgun (WGS) entry which is preliminary data.</text>
</comment>
<dbReference type="EMBL" id="BFEA01000408">
    <property type="protein sequence ID" value="GBG82494.1"/>
    <property type="molecule type" value="Genomic_DNA"/>
</dbReference>
<proteinExistence type="predicted"/>
<accession>A0A388LJJ1</accession>
<protein>
    <submittedName>
        <fullName evidence="1">Uncharacterized protein</fullName>
    </submittedName>
</protein>
<reference evidence="1 2" key="1">
    <citation type="journal article" date="2018" name="Cell">
        <title>The Chara Genome: Secondary Complexity and Implications for Plant Terrestrialization.</title>
        <authorList>
            <person name="Nishiyama T."/>
            <person name="Sakayama H."/>
            <person name="Vries J.D."/>
            <person name="Buschmann H."/>
            <person name="Saint-Marcoux D."/>
            <person name="Ullrich K.K."/>
            <person name="Haas F.B."/>
            <person name="Vanderstraeten L."/>
            <person name="Becker D."/>
            <person name="Lang D."/>
            <person name="Vosolsobe S."/>
            <person name="Rombauts S."/>
            <person name="Wilhelmsson P.K.I."/>
            <person name="Janitza P."/>
            <person name="Kern R."/>
            <person name="Heyl A."/>
            <person name="Rumpler F."/>
            <person name="Villalobos L.I.A.C."/>
            <person name="Clay J.M."/>
            <person name="Skokan R."/>
            <person name="Toyoda A."/>
            <person name="Suzuki Y."/>
            <person name="Kagoshima H."/>
            <person name="Schijlen E."/>
            <person name="Tajeshwar N."/>
            <person name="Catarino B."/>
            <person name="Hetherington A.J."/>
            <person name="Saltykova A."/>
            <person name="Bonnot C."/>
            <person name="Breuninger H."/>
            <person name="Symeonidi A."/>
            <person name="Radhakrishnan G.V."/>
            <person name="Van Nieuwerburgh F."/>
            <person name="Deforce D."/>
            <person name="Chang C."/>
            <person name="Karol K.G."/>
            <person name="Hedrich R."/>
            <person name="Ulvskov P."/>
            <person name="Glockner G."/>
            <person name="Delwiche C.F."/>
            <person name="Petrasek J."/>
            <person name="Van de Peer Y."/>
            <person name="Friml J."/>
            <person name="Beilby M."/>
            <person name="Dolan L."/>
            <person name="Kohara Y."/>
            <person name="Sugano S."/>
            <person name="Fujiyama A."/>
            <person name="Delaux P.-M."/>
            <person name="Quint M."/>
            <person name="TheiBen G."/>
            <person name="Hagemann M."/>
            <person name="Harholt J."/>
            <person name="Dunand C."/>
            <person name="Zachgo S."/>
            <person name="Langdale J."/>
            <person name="Maumus F."/>
            <person name="Straeten D.V.D."/>
            <person name="Gould S.B."/>
            <person name="Rensing S.A."/>
        </authorList>
    </citation>
    <scope>NUCLEOTIDE SEQUENCE [LARGE SCALE GENOMIC DNA]</scope>
    <source>
        <strain evidence="1 2">S276</strain>
    </source>
</reference>
<evidence type="ECO:0000313" key="2">
    <source>
        <dbReference type="Proteomes" id="UP000265515"/>
    </source>
</evidence>
<evidence type="ECO:0000313" key="1">
    <source>
        <dbReference type="EMBL" id="GBG82494.1"/>
    </source>
</evidence>
<sequence length="93" mass="10247">MVALVQWGACLAPWQCEYDRMHPRLYAAIRGLWFPMAVVIRMVTAPSLMCGRSEHVECWRGSSGLRGLAGRMGVWHSSSRDGGSAAVSLAQVR</sequence>
<dbReference type="Gramene" id="GBG82494">
    <property type="protein sequence ID" value="GBG82494"/>
    <property type="gene ID" value="CBR_g34870"/>
</dbReference>